<dbReference type="InterPro" id="IPR050148">
    <property type="entry name" value="Terpene_synthase-like"/>
</dbReference>
<evidence type="ECO:0000256" key="7">
    <source>
        <dbReference type="SAM" id="MobiDB-lite"/>
    </source>
</evidence>
<protein>
    <submittedName>
        <fullName evidence="8">Copalyl diphosphate synthase</fullName>
    </submittedName>
</protein>
<comment type="similarity">
    <text evidence="2">Belongs to the terpene synthase family.</text>
</comment>
<evidence type="ECO:0000256" key="4">
    <source>
        <dbReference type="ARBA" id="ARBA00022842"/>
    </source>
</evidence>
<dbReference type="Gene3D" id="1.50.10.160">
    <property type="match status" value="1"/>
</dbReference>
<keyword evidence="6" id="KW-0456">Lyase</keyword>
<dbReference type="PANTHER" id="PTHR31739:SF25">
    <property type="entry name" value="(E,E)-GERANYLLINALOOL SYNTHASE"/>
    <property type="match status" value="1"/>
</dbReference>
<keyword evidence="4" id="KW-0460">Magnesium</keyword>
<keyword evidence="3" id="KW-0479">Metal-binding</keyword>
<evidence type="ECO:0000313" key="8">
    <source>
        <dbReference type="EMBL" id="KAL1853613.1"/>
    </source>
</evidence>
<keyword evidence="9" id="KW-1185">Reference proteome</keyword>
<comment type="caution">
    <text evidence="8">The sequence shown here is derived from an EMBL/GenBank/DDBJ whole genome shotgun (WGS) entry which is preliminary data.</text>
</comment>
<evidence type="ECO:0000313" key="9">
    <source>
        <dbReference type="Proteomes" id="UP001583177"/>
    </source>
</evidence>
<comment type="cofactor">
    <cofactor evidence="1">
        <name>Mg(2+)</name>
        <dbReference type="ChEBI" id="CHEBI:18420"/>
    </cofactor>
</comment>
<evidence type="ECO:0000256" key="1">
    <source>
        <dbReference type="ARBA" id="ARBA00001946"/>
    </source>
</evidence>
<dbReference type="PANTHER" id="PTHR31739">
    <property type="entry name" value="ENT-COPALYL DIPHOSPHATE SYNTHASE, CHLOROPLASTIC"/>
    <property type="match status" value="1"/>
</dbReference>
<reference evidence="8 9" key="1">
    <citation type="journal article" date="2024" name="IMA Fungus">
        <title>IMA Genome - F19 : A genome assembly and annotation guide to empower mycologists, including annotated draft genome sequences of Ceratocystis pirilliformis, Diaporthe australafricana, Fusarium ophioides, Paecilomyces lecythidis, and Sporothrix stenoceras.</title>
        <authorList>
            <person name="Aylward J."/>
            <person name="Wilson A.M."/>
            <person name="Visagie C.M."/>
            <person name="Spraker J."/>
            <person name="Barnes I."/>
            <person name="Buitendag C."/>
            <person name="Ceriani C."/>
            <person name="Del Mar Angel L."/>
            <person name="du Plessis D."/>
            <person name="Fuchs T."/>
            <person name="Gasser K."/>
            <person name="Kramer D."/>
            <person name="Li W."/>
            <person name="Munsamy K."/>
            <person name="Piso A."/>
            <person name="Price J.L."/>
            <person name="Sonnekus B."/>
            <person name="Thomas C."/>
            <person name="van der Nest A."/>
            <person name="van Dijk A."/>
            <person name="van Heerden A."/>
            <person name="van Vuuren N."/>
            <person name="Yilmaz N."/>
            <person name="Duong T.A."/>
            <person name="van der Merwe N.A."/>
            <person name="Wingfield M.J."/>
            <person name="Wingfield B.D."/>
        </authorList>
    </citation>
    <scope>NUCLEOTIDE SEQUENCE [LARGE SCALE GENOMIC DNA]</scope>
    <source>
        <strain evidence="8 9">CMW 18300</strain>
    </source>
</reference>
<evidence type="ECO:0000256" key="2">
    <source>
        <dbReference type="ARBA" id="ARBA00006333"/>
    </source>
</evidence>
<feature type="compositionally biased region" description="Low complexity" evidence="7">
    <location>
        <begin position="718"/>
        <end position="727"/>
    </location>
</feature>
<dbReference type="PIRSF" id="PIRSF036498">
    <property type="entry name" value="Ent-kaurene_synthase_fungi"/>
    <property type="match status" value="1"/>
</dbReference>
<proteinExistence type="inferred from homology"/>
<evidence type="ECO:0000256" key="5">
    <source>
        <dbReference type="ARBA" id="ARBA00023235"/>
    </source>
</evidence>
<dbReference type="SUPFAM" id="SSF48239">
    <property type="entry name" value="Terpenoid cyclases/Protein prenyltransferases"/>
    <property type="match status" value="2"/>
</dbReference>
<feature type="region of interest" description="Disordered" evidence="7">
    <location>
        <begin position="691"/>
        <end position="727"/>
    </location>
</feature>
<dbReference type="Gene3D" id="1.50.10.20">
    <property type="match status" value="1"/>
</dbReference>
<keyword evidence="5" id="KW-0413">Isomerase</keyword>
<evidence type="ECO:0000256" key="6">
    <source>
        <dbReference type="ARBA" id="ARBA00023239"/>
    </source>
</evidence>
<sequence>MEPDERIAFQATSLIQRALRNYDEHYGFGTMSCAAYDTAWVSLVTKVVDGRKQWLFPESFQFLMDTQSSGGGWEIGNSAPIDGILNTAASLLALHRHANAKYTGGSPNPAPEYDNEDLARRSERAAKSLHSQLAALDVSTTEHVGFEIIVPALLDLLEAEDSSLVFEFSARERLMEIHDAKMSRFRPEYLYGDQPMTALHSLEAFIGKVDFDKLRHHTKHGSMMGSPSSTAAYLMHASRWDDESEAHLRHVIKRAAGRGTGAVPSAFPSTHFESSWILTTLLRAGFSSSQLACDELNKMVEILGNSFGNEGGAIGYAPGFQADVDDTAKTITTLTALGRHASPEQMIKMFEANTHFRTYPGERDPSLTANCNALSALLHQPDVMNYGSQIQKTTKFLCDYWWHSDGNIKDKWNTCYLYPSVLLVESLVDLVSLFERGEIPGLLDKELQHRVAITLFQACLRPLLDQEADGSWQSSVEATAYGILILTEARRVSFFARLSEPLNEAIRRGIAFTDSAGDDTRLNYVWIEKVSYASPLLTQSYLLAARWAAAKSSPAGFSVGSSLWTPPRDGLDKHVHLFHQAKLFESLPEWELRASMIEAALFTPLLRAHRLDVFPRQDVDEDKYLDVVPFFWTAANNRARTYASTIFLYDMCFIAMLNFQLDEFMEATAGSLFRGRMNDLRDLIHDLPLADKTGNAPTKNDSGSRNKDVDSGIDEDLSTMSDSASEDSSGIIRSSEYKLVFSALSTFTQHVLGHPSIQSASAWDRKLLAREMRTYLLAHVQQAEDSAPVDHNEQNEDLIAQDQLGKPTRSSTSTCTTTFFNWVRTTSADHISCPYSFHFVACHLGAALTPKAATGSGGDCFPSAGEKFLAAAICRHLATMCRMHNDVGSAERDRDEGNLNSLDFPEFGIIWDDQRGLEAQKAALLRLAEFERDSYLEAFRRLQNEGKHAHVQFGGPEDAARLRSRRMAILEFLAQQVDLYGQVYIVRDISARIPKNGVERTLN</sequence>
<gene>
    <name evidence="8" type="primary">PADC2</name>
    <name evidence="8" type="ORF">Daus18300_011736</name>
</gene>
<evidence type="ECO:0000256" key="3">
    <source>
        <dbReference type="ARBA" id="ARBA00022723"/>
    </source>
</evidence>
<dbReference type="Proteomes" id="UP001583177">
    <property type="component" value="Unassembled WGS sequence"/>
</dbReference>
<name>A0ABR3W5P7_9PEZI</name>
<accession>A0ABR3W5P7</accession>
<organism evidence="8 9">
    <name type="scientific">Diaporthe australafricana</name>
    <dbReference type="NCBI Taxonomy" id="127596"/>
    <lineage>
        <taxon>Eukaryota</taxon>
        <taxon>Fungi</taxon>
        <taxon>Dikarya</taxon>
        <taxon>Ascomycota</taxon>
        <taxon>Pezizomycotina</taxon>
        <taxon>Sordariomycetes</taxon>
        <taxon>Sordariomycetidae</taxon>
        <taxon>Diaporthales</taxon>
        <taxon>Diaporthaceae</taxon>
        <taxon>Diaporthe</taxon>
    </lineage>
</organism>
<dbReference type="InterPro" id="IPR017057">
    <property type="entry name" value="Ent-kaurene_synthase_fun"/>
</dbReference>
<dbReference type="EMBL" id="JAWRVE010000147">
    <property type="protein sequence ID" value="KAL1853613.1"/>
    <property type="molecule type" value="Genomic_DNA"/>
</dbReference>
<dbReference type="InterPro" id="IPR008930">
    <property type="entry name" value="Terpenoid_cyclase/PrenylTrfase"/>
</dbReference>